<sequence length="104" mass="11683">MTAELMNLKELGSFDLENVNVYPGVWNTYDIFDIEAAREYLCEAMLNTYGEGFDYLYQPCDLLASLLCGSYEQESVNNFKFGAASTLKRATFGDNKSLLNAALH</sequence>
<accession>A0A2I6J187</accession>
<proteinExistence type="predicted"/>
<protein>
    <submittedName>
        <fullName evidence="1">VACV-DUKE-106</fullName>
    </submittedName>
</protein>
<dbReference type="SUPFAM" id="SSF64484">
    <property type="entry name" value="beta and beta-prime subunits of DNA dependent RNA-polymerase"/>
    <property type="match status" value="1"/>
</dbReference>
<evidence type="ECO:0000313" key="1">
    <source>
        <dbReference type="EMBL" id="AUL80223.1"/>
    </source>
</evidence>
<dbReference type="Proteomes" id="UP000270450">
    <property type="component" value="Segment"/>
</dbReference>
<name>A0A2I6J187_VACCV</name>
<organism evidence="1">
    <name type="scientific">Vaccinia virus</name>
    <name type="common">VACV</name>
    <name type="synonym">Orthopoxvirus vaccinia</name>
    <dbReference type="NCBI Taxonomy" id="10245"/>
    <lineage>
        <taxon>Viruses</taxon>
        <taxon>Varidnaviria</taxon>
        <taxon>Bamfordvirae</taxon>
        <taxon>Nucleocytoviricota</taxon>
        <taxon>Pokkesviricetes</taxon>
        <taxon>Chitovirales</taxon>
        <taxon>Poxviridae</taxon>
        <taxon>Chordopoxvirinae</taxon>
        <taxon>Orthopoxvirus</taxon>
    </lineage>
</organism>
<reference evidence="1" key="1">
    <citation type="journal article" date="2018" name="Emerg. Infect. Dis.">
        <title>Ocular Vaccinia Infection in Dairy Worker, Brazil.</title>
        <authorList>
            <person name="Teixeira Lima M."/>
            <person name="Pereira Oliveira G."/>
            <person name="Bretas de Oliveira D."/>
            <person name="Mesquita Vaz S."/>
            <person name="de Souza Trindade G."/>
            <person name="Santos Abrahao J."/>
            <person name="Geessien Kroon E."/>
        </authorList>
    </citation>
    <scope>NUCLEOTIDE SEQUENCE [LARGE SCALE GENOMIC DNA]</scope>
    <source>
        <strain evidence="1">CEyV1</strain>
    </source>
</reference>
<dbReference type="EMBL" id="MG012795">
    <property type="protein sequence ID" value="AUL80223.1"/>
    <property type="molecule type" value="Genomic_DNA"/>
</dbReference>